<accession>A0A7R9M6Z6</accession>
<dbReference type="EMBL" id="CAJPVJ010007657">
    <property type="protein sequence ID" value="CAG2171398.1"/>
    <property type="molecule type" value="Genomic_DNA"/>
</dbReference>
<proteinExistence type="inferred from homology"/>
<sequence length="227" mass="26246">MHHEGYIQEQLDQIREVSIMKSLNSVHVVTINDIWCSPNTAYIIMELCDCDLNVLIDSMQIIYKFGDCVEPNEFEYFISLSIFTEIAQGVNYIHTQTRPIIHKDLKPANILMAKDCSLKLSDFGLAKVLVDKGSITHTAGAGSEWFIAPEVSISSNNHHYNESCDMYSLVWRYQIIVTRKELQSPYTLRFRHYNYNYNYLNISIISGRHIPVRTTESVLSMGNRKRQ</sequence>
<dbReference type="OrthoDB" id="346907at2759"/>
<evidence type="ECO:0000313" key="7">
    <source>
        <dbReference type="EMBL" id="CAD7654211.1"/>
    </source>
</evidence>
<dbReference type="GO" id="GO:0005634">
    <property type="term" value="C:nucleus"/>
    <property type="evidence" value="ECO:0007669"/>
    <property type="project" value="TreeGrafter"/>
</dbReference>
<feature type="domain" description="Protein kinase" evidence="6">
    <location>
        <begin position="1"/>
        <end position="227"/>
    </location>
</feature>
<keyword evidence="8" id="KW-1185">Reference proteome</keyword>
<evidence type="ECO:0000256" key="2">
    <source>
        <dbReference type="ARBA" id="ARBA00022741"/>
    </source>
</evidence>
<dbReference type="SUPFAM" id="SSF56112">
    <property type="entry name" value="Protein kinase-like (PK-like)"/>
    <property type="match status" value="1"/>
</dbReference>
<dbReference type="InterPro" id="IPR050339">
    <property type="entry name" value="CC_SR_Kinase"/>
</dbReference>
<keyword evidence="3" id="KW-0418">Kinase</keyword>
<evidence type="ECO:0000256" key="3">
    <source>
        <dbReference type="ARBA" id="ARBA00022777"/>
    </source>
</evidence>
<dbReference type="InterPro" id="IPR008271">
    <property type="entry name" value="Ser/Thr_kinase_AS"/>
</dbReference>
<gene>
    <name evidence="7" type="ORF">ONB1V03_LOCUS10861</name>
</gene>
<protein>
    <recommendedName>
        <fullName evidence="6">Protein kinase domain-containing protein</fullName>
    </recommendedName>
</protein>
<reference evidence="7" key="1">
    <citation type="submission" date="2020-11" db="EMBL/GenBank/DDBJ databases">
        <authorList>
            <person name="Tran Van P."/>
        </authorList>
    </citation>
    <scope>NUCLEOTIDE SEQUENCE</scope>
</reference>
<comment type="similarity">
    <text evidence="5">Belongs to the protein kinase superfamily. Ser/Thr protein kinase family. GCN2 subfamily.</text>
</comment>
<dbReference type="GO" id="GO:0005737">
    <property type="term" value="C:cytoplasm"/>
    <property type="evidence" value="ECO:0007669"/>
    <property type="project" value="TreeGrafter"/>
</dbReference>
<dbReference type="InterPro" id="IPR011009">
    <property type="entry name" value="Kinase-like_dom_sf"/>
</dbReference>
<keyword evidence="4" id="KW-0067">ATP-binding</keyword>
<dbReference type="GO" id="GO:0005524">
    <property type="term" value="F:ATP binding"/>
    <property type="evidence" value="ECO:0007669"/>
    <property type="project" value="UniProtKB-KW"/>
</dbReference>
<evidence type="ECO:0000313" key="8">
    <source>
        <dbReference type="Proteomes" id="UP000728032"/>
    </source>
</evidence>
<dbReference type="GO" id="GO:0004672">
    <property type="term" value="F:protein kinase activity"/>
    <property type="evidence" value="ECO:0007669"/>
    <property type="project" value="InterPro"/>
</dbReference>
<dbReference type="PROSITE" id="PS50011">
    <property type="entry name" value="PROTEIN_KINASE_DOM"/>
    <property type="match status" value="1"/>
</dbReference>
<dbReference type="AlphaFoldDB" id="A0A7R9M6Z6"/>
<dbReference type="PANTHER" id="PTHR11042">
    <property type="entry name" value="EUKARYOTIC TRANSLATION INITIATION FACTOR 2-ALPHA KINASE EIF2-ALPHA KINASE -RELATED"/>
    <property type="match status" value="1"/>
</dbReference>
<keyword evidence="2" id="KW-0547">Nucleotide-binding</keyword>
<dbReference type="PROSITE" id="PS00108">
    <property type="entry name" value="PROTEIN_KINASE_ST"/>
    <property type="match status" value="1"/>
</dbReference>
<name>A0A7R9M6Z6_9ACAR</name>
<dbReference type="Pfam" id="PF00069">
    <property type="entry name" value="Pkinase"/>
    <property type="match status" value="1"/>
</dbReference>
<evidence type="ECO:0000256" key="5">
    <source>
        <dbReference type="ARBA" id="ARBA00037982"/>
    </source>
</evidence>
<dbReference type="InterPro" id="IPR000719">
    <property type="entry name" value="Prot_kinase_dom"/>
</dbReference>
<keyword evidence="1" id="KW-0808">Transferase</keyword>
<organism evidence="7">
    <name type="scientific">Oppiella nova</name>
    <dbReference type="NCBI Taxonomy" id="334625"/>
    <lineage>
        <taxon>Eukaryota</taxon>
        <taxon>Metazoa</taxon>
        <taxon>Ecdysozoa</taxon>
        <taxon>Arthropoda</taxon>
        <taxon>Chelicerata</taxon>
        <taxon>Arachnida</taxon>
        <taxon>Acari</taxon>
        <taxon>Acariformes</taxon>
        <taxon>Sarcoptiformes</taxon>
        <taxon>Oribatida</taxon>
        <taxon>Brachypylina</taxon>
        <taxon>Oppioidea</taxon>
        <taxon>Oppiidae</taxon>
        <taxon>Oppiella</taxon>
    </lineage>
</organism>
<dbReference type="CDD" id="cd00180">
    <property type="entry name" value="PKc"/>
    <property type="match status" value="1"/>
</dbReference>
<dbReference type="Gene3D" id="3.30.200.20">
    <property type="entry name" value="Phosphorylase Kinase, domain 1"/>
    <property type="match status" value="1"/>
</dbReference>
<dbReference type="Gene3D" id="1.10.510.10">
    <property type="entry name" value="Transferase(Phosphotransferase) domain 1"/>
    <property type="match status" value="1"/>
</dbReference>
<evidence type="ECO:0000256" key="4">
    <source>
        <dbReference type="ARBA" id="ARBA00022840"/>
    </source>
</evidence>
<dbReference type="EMBL" id="OC922482">
    <property type="protein sequence ID" value="CAD7654211.1"/>
    <property type="molecule type" value="Genomic_DNA"/>
</dbReference>
<dbReference type="SMART" id="SM00220">
    <property type="entry name" value="S_TKc"/>
    <property type="match status" value="1"/>
</dbReference>
<evidence type="ECO:0000259" key="6">
    <source>
        <dbReference type="PROSITE" id="PS50011"/>
    </source>
</evidence>
<dbReference type="Proteomes" id="UP000728032">
    <property type="component" value="Unassembled WGS sequence"/>
</dbReference>
<evidence type="ECO:0000256" key="1">
    <source>
        <dbReference type="ARBA" id="ARBA00022679"/>
    </source>
</evidence>